<dbReference type="Gene3D" id="3.30.710.10">
    <property type="entry name" value="Potassium Channel Kv1.1, Chain A"/>
    <property type="match status" value="1"/>
</dbReference>
<comment type="caution">
    <text evidence="7">The sequence shown here is derived from an EMBL/GenBank/DDBJ whole genome shotgun (WGS) entry which is preliminary data.</text>
</comment>
<gene>
    <name evidence="7" type="ORF">MNOR_LOCUS13001</name>
</gene>
<dbReference type="SUPFAM" id="SSF54695">
    <property type="entry name" value="POZ domain"/>
    <property type="match status" value="1"/>
</dbReference>
<evidence type="ECO:0000313" key="7">
    <source>
        <dbReference type="EMBL" id="CAL4086438.1"/>
    </source>
</evidence>
<evidence type="ECO:0000256" key="3">
    <source>
        <dbReference type="ARBA" id="ARBA00022833"/>
    </source>
</evidence>
<dbReference type="AlphaFoldDB" id="A0AAV2QKW3"/>
<dbReference type="Pfam" id="PF04500">
    <property type="entry name" value="FLYWCH"/>
    <property type="match status" value="2"/>
</dbReference>
<keyword evidence="8" id="KW-1185">Reference proteome</keyword>
<feature type="region of interest" description="Disordered" evidence="5">
    <location>
        <begin position="269"/>
        <end position="335"/>
    </location>
</feature>
<feature type="compositionally biased region" description="Basic and acidic residues" evidence="5">
    <location>
        <begin position="305"/>
        <end position="319"/>
    </location>
</feature>
<evidence type="ECO:0000256" key="4">
    <source>
        <dbReference type="ARBA" id="ARBA00023242"/>
    </source>
</evidence>
<accession>A0AAV2QKW3</accession>
<feature type="compositionally biased region" description="Basic and acidic residues" evidence="5">
    <location>
        <begin position="574"/>
        <end position="619"/>
    </location>
</feature>
<feature type="domain" description="BTB" evidence="6">
    <location>
        <begin position="101"/>
        <end position="166"/>
    </location>
</feature>
<protein>
    <recommendedName>
        <fullName evidence="6">BTB domain-containing protein</fullName>
    </recommendedName>
</protein>
<dbReference type="GO" id="GO:0006357">
    <property type="term" value="P:regulation of transcription by RNA polymerase II"/>
    <property type="evidence" value="ECO:0007669"/>
    <property type="project" value="TreeGrafter"/>
</dbReference>
<evidence type="ECO:0000256" key="5">
    <source>
        <dbReference type="SAM" id="MobiDB-lite"/>
    </source>
</evidence>
<dbReference type="InterPro" id="IPR011333">
    <property type="entry name" value="SKP1/BTB/POZ_sf"/>
</dbReference>
<dbReference type="CDD" id="cd18315">
    <property type="entry name" value="BTB_POZ_BAB-like"/>
    <property type="match status" value="1"/>
</dbReference>
<evidence type="ECO:0000256" key="1">
    <source>
        <dbReference type="ARBA" id="ARBA00022723"/>
    </source>
</evidence>
<evidence type="ECO:0000259" key="6">
    <source>
        <dbReference type="PROSITE" id="PS50097"/>
    </source>
</evidence>
<dbReference type="PANTHER" id="PTHR23110:SF93">
    <property type="entry name" value="ZINC FINGER AND BTB DOMAIN-CONTAINING PROTEIN 14-LIKE PROTEIN"/>
    <property type="match status" value="1"/>
</dbReference>
<dbReference type="SMART" id="SM00225">
    <property type="entry name" value="BTB"/>
    <property type="match status" value="1"/>
</dbReference>
<feature type="compositionally biased region" description="Polar residues" evidence="5">
    <location>
        <begin position="269"/>
        <end position="288"/>
    </location>
</feature>
<dbReference type="GO" id="GO:0005634">
    <property type="term" value="C:nucleus"/>
    <property type="evidence" value="ECO:0007669"/>
    <property type="project" value="TreeGrafter"/>
</dbReference>
<dbReference type="InterPro" id="IPR051095">
    <property type="entry name" value="Dros_DevTransReg"/>
</dbReference>
<feature type="region of interest" description="Disordered" evidence="5">
    <location>
        <begin position="796"/>
        <end position="816"/>
    </location>
</feature>
<organism evidence="7 8">
    <name type="scientific">Meganyctiphanes norvegica</name>
    <name type="common">Northern krill</name>
    <name type="synonym">Thysanopoda norvegica</name>
    <dbReference type="NCBI Taxonomy" id="48144"/>
    <lineage>
        <taxon>Eukaryota</taxon>
        <taxon>Metazoa</taxon>
        <taxon>Ecdysozoa</taxon>
        <taxon>Arthropoda</taxon>
        <taxon>Crustacea</taxon>
        <taxon>Multicrustacea</taxon>
        <taxon>Malacostraca</taxon>
        <taxon>Eumalacostraca</taxon>
        <taxon>Eucarida</taxon>
        <taxon>Euphausiacea</taxon>
        <taxon>Euphausiidae</taxon>
        <taxon>Meganyctiphanes</taxon>
    </lineage>
</organism>
<keyword evidence="2" id="KW-0863">Zinc-finger</keyword>
<dbReference type="GO" id="GO:0008270">
    <property type="term" value="F:zinc ion binding"/>
    <property type="evidence" value="ECO:0007669"/>
    <property type="project" value="UniProtKB-KW"/>
</dbReference>
<evidence type="ECO:0000256" key="2">
    <source>
        <dbReference type="ARBA" id="ARBA00022771"/>
    </source>
</evidence>
<name>A0AAV2QKW3_MEGNR</name>
<keyword evidence="4" id="KW-0539">Nucleus</keyword>
<dbReference type="Gene3D" id="2.20.25.240">
    <property type="match status" value="2"/>
</dbReference>
<dbReference type="PROSITE" id="PS50097">
    <property type="entry name" value="BTB"/>
    <property type="match status" value="1"/>
</dbReference>
<reference evidence="7 8" key="1">
    <citation type="submission" date="2024-05" db="EMBL/GenBank/DDBJ databases">
        <authorList>
            <person name="Wallberg A."/>
        </authorList>
    </citation>
    <scope>NUCLEOTIDE SEQUENCE [LARGE SCALE GENOMIC DNA]</scope>
</reference>
<evidence type="ECO:0000313" key="8">
    <source>
        <dbReference type="Proteomes" id="UP001497623"/>
    </source>
</evidence>
<sequence>MNRHIITNLYRHISVIISSTIYTIRRVNCYLFPSWATLSSVELIRCPAIYQKVNSIIQNNLHSHCNSQVKMDVDIAILKWNNQNKIFHQAISGLHNKKSYTDVTLACDRKYYRVHKLVLVMCSEYFSDIFQITHAIDPVVILTNIKCSDLEVLLEFMYNGEAHVRKNDLPSLMEAAEWLRVKGLQEPNKEPRHTGSSKSHKRLEHRSPPPKRKRTNEAEPRNVNSSLDSHDIPGSSVPFTVFQSQHQFKQIKLEKGEKVMEITKKRSSYEGTVFNQGPANANDNNSDQSPDHDSEPGSDPDFDPGSDRDFDPGSDHDLDTDNPQDLPSFIGKGNSAVIAQGPDSATDDIEGKFPTCLEFSGYHGNIMLAVGDYLFKLERRNNKRSYYRCEEYKRCPVRVNTEGGVIVKIKNPTHSHPSVPGKALVEKIMSDMMVQAATTQEEISHIVATGLNQVQRDHQHYLVGVQSLMRNLNRARHKTTAKTKDQHQRSLNKEDQLIRNADDRLVFNVIHSQISDSHPPSVDHKLDIDGNAVISIKQMIFEKNEKIGDITKKSNSLEEIIEGPEFNQGTASVVDHESDKRPDHDSDKRPDNESDKRPDYDSDKRPDHDSDKRADHDFDIVSPIDPAPVFGEGPGANIDQGTDSATGDIEQQFPTCLEFSGYHGTSMLAVGDYIFKLETQHNKRSYYRCEEYKHCPVRVNTEGGVIVKIKNAQHTHPSVPGKAQVEKIMGDMMLRAATTKEDIGHIMTTGLSQVQVDHQRYLVQHKTLRRNLNRARHNANLRAQELHNVTVILNRSEQTNPHTDDNVVNTTNDGDL</sequence>
<feature type="compositionally biased region" description="Basic and acidic residues" evidence="5">
    <location>
        <begin position="482"/>
        <end position="497"/>
    </location>
</feature>
<keyword evidence="3" id="KW-0862">Zinc</keyword>
<keyword evidence="1" id="KW-0479">Metal-binding</keyword>
<feature type="compositionally biased region" description="Low complexity" evidence="5">
    <location>
        <begin position="806"/>
        <end position="816"/>
    </location>
</feature>
<dbReference type="Proteomes" id="UP001497623">
    <property type="component" value="Unassembled WGS sequence"/>
</dbReference>
<dbReference type="EMBL" id="CAXKWB010007290">
    <property type="protein sequence ID" value="CAL4086438.1"/>
    <property type="molecule type" value="Genomic_DNA"/>
</dbReference>
<feature type="region of interest" description="Disordered" evidence="5">
    <location>
        <begin position="183"/>
        <end position="238"/>
    </location>
</feature>
<dbReference type="Pfam" id="PF00651">
    <property type="entry name" value="BTB"/>
    <property type="match status" value="1"/>
</dbReference>
<dbReference type="PANTHER" id="PTHR23110">
    <property type="entry name" value="BTB DOMAIN TRANSCRIPTION FACTOR"/>
    <property type="match status" value="1"/>
</dbReference>
<dbReference type="InterPro" id="IPR007588">
    <property type="entry name" value="Znf_FLYWCH"/>
</dbReference>
<proteinExistence type="predicted"/>
<feature type="compositionally biased region" description="Basic residues" evidence="5">
    <location>
        <begin position="198"/>
        <end position="214"/>
    </location>
</feature>
<dbReference type="InterPro" id="IPR000210">
    <property type="entry name" value="BTB/POZ_dom"/>
</dbReference>
<feature type="region of interest" description="Disordered" evidence="5">
    <location>
        <begin position="563"/>
        <end position="621"/>
    </location>
</feature>
<feature type="region of interest" description="Disordered" evidence="5">
    <location>
        <begin position="478"/>
        <end position="497"/>
    </location>
</feature>